<feature type="binding site" evidence="8">
    <location>
        <position position="146"/>
    </location>
    <ligand>
        <name>Zn(2+)</name>
        <dbReference type="ChEBI" id="CHEBI:29105"/>
        <note>catalytic</note>
    </ligand>
</feature>
<comment type="subcellular location">
    <subcellularLocation>
        <location evidence="8">Cytoplasm</location>
    </subcellularLocation>
</comment>
<keyword evidence="3 8" id="KW-0540">Nuclease</keyword>
<feature type="binding site" evidence="8">
    <location>
        <position position="136"/>
    </location>
    <ligand>
        <name>Zn(2+)</name>
        <dbReference type="ChEBI" id="CHEBI:29105"/>
        <note>catalytic</note>
    </ligand>
</feature>
<evidence type="ECO:0000256" key="7">
    <source>
        <dbReference type="ARBA" id="ARBA00022833"/>
    </source>
</evidence>
<sequence length="173" mass="18637">MKRVGAASAATGTQSRLKPLLPSNTTVHLGYAVPRAGIPSAASFRRWVEAALRGAKRRKPAELSIRIVGADEGRALNRDYRGKDYATNVLSFEAGLPPDLELPLIGDMVICAPVVAREAAEQGKRARDHWAHLTVHGTLHLLGYDHLVEAEAEVMEALETRILAGLGIADPYA</sequence>
<dbReference type="HAMAP" id="MF_00009">
    <property type="entry name" value="Endoribonucl_YbeY"/>
    <property type="match status" value="1"/>
</dbReference>
<dbReference type="Pfam" id="PF02130">
    <property type="entry name" value="YbeY"/>
    <property type="match status" value="1"/>
</dbReference>
<dbReference type="EC" id="3.1.-.-" evidence="8"/>
<evidence type="ECO:0000313" key="10">
    <source>
        <dbReference type="Proteomes" id="UP001556220"/>
    </source>
</evidence>
<protein>
    <recommendedName>
        <fullName evidence="8">Endoribonuclease YbeY</fullName>
        <ecNumber evidence="8">3.1.-.-</ecNumber>
    </recommendedName>
</protein>
<name>A0ABV3QBR8_9GAMM</name>
<keyword evidence="7 8" id="KW-0862">Zinc</keyword>
<keyword evidence="4 8" id="KW-0479">Metal-binding</keyword>
<evidence type="ECO:0000256" key="4">
    <source>
        <dbReference type="ARBA" id="ARBA00022723"/>
    </source>
</evidence>
<keyword evidence="2 8" id="KW-0690">Ribosome biogenesis</keyword>
<dbReference type="Proteomes" id="UP001556220">
    <property type="component" value="Unassembled WGS sequence"/>
</dbReference>
<reference evidence="9 10" key="1">
    <citation type="submission" date="2024-06" db="EMBL/GenBank/DDBJ databases">
        <authorList>
            <person name="Woo H."/>
        </authorList>
    </citation>
    <scope>NUCLEOTIDE SEQUENCE [LARGE SCALE GENOMIC DNA]</scope>
    <source>
        <strain evidence="9 10">Si-c</strain>
    </source>
</reference>
<proteinExistence type="inferred from homology"/>
<evidence type="ECO:0000256" key="5">
    <source>
        <dbReference type="ARBA" id="ARBA00022759"/>
    </source>
</evidence>
<dbReference type="PANTHER" id="PTHR46986:SF1">
    <property type="entry name" value="ENDORIBONUCLEASE YBEY, CHLOROPLASTIC"/>
    <property type="match status" value="1"/>
</dbReference>
<comment type="caution">
    <text evidence="9">The sequence shown here is derived from an EMBL/GenBank/DDBJ whole genome shotgun (WGS) entry which is preliminary data.</text>
</comment>
<dbReference type="NCBIfam" id="TIGR00043">
    <property type="entry name" value="rRNA maturation RNase YbeY"/>
    <property type="match status" value="1"/>
</dbReference>
<organism evidence="9 10">
    <name type="scientific">Rhodanobacter lycopersici</name>
    <dbReference type="NCBI Taxonomy" id="3162487"/>
    <lineage>
        <taxon>Bacteria</taxon>
        <taxon>Pseudomonadati</taxon>
        <taxon>Pseudomonadota</taxon>
        <taxon>Gammaproteobacteria</taxon>
        <taxon>Lysobacterales</taxon>
        <taxon>Rhodanobacteraceae</taxon>
        <taxon>Rhodanobacter</taxon>
    </lineage>
</organism>
<keyword evidence="8" id="KW-0698">rRNA processing</keyword>
<feature type="binding site" evidence="8">
    <location>
        <position position="140"/>
    </location>
    <ligand>
        <name>Zn(2+)</name>
        <dbReference type="ChEBI" id="CHEBI:29105"/>
        <note>catalytic</note>
    </ligand>
</feature>
<gene>
    <name evidence="8 9" type="primary">ybeY</name>
    <name evidence="9" type="ORF">ABQJ54_05240</name>
</gene>
<dbReference type="InterPro" id="IPR023091">
    <property type="entry name" value="MetalPrtase_cat_dom_sf_prd"/>
</dbReference>
<dbReference type="EMBL" id="JBFOHK010000001">
    <property type="protein sequence ID" value="MEW9571147.1"/>
    <property type="molecule type" value="Genomic_DNA"/>
</dbReference>
<accession>A0ABV3QBR8</accession>
<evidence type="ECO:0000256" key="2">
    <source>
        <dbReference type="ARBA" id="ARBA00022517"/>
    </source>
</evidence>
<dbReference type="InterPro" id="IPR002036">
    <property type="entry name" value="YbeY"/>
</dbReference>
<dbReference type="PROSITE" id="PS01306">
    <property type="entry name" value="UPF0054"/>
    <property type="match status" value="1"/>
</dbReference>
<dbReference type="RefSeq" id="WP_367853208.1">
    <property type="nucleotide sequence ID" value="NZ_JBFOHK010000001.1"/>
</dbReference>
<keyword evidence="8" id="KW-0963">Cytoplasm</keyword>
<comment type="cofactor">
    <cofactor evidence="8">
        <name>Zn(2+)</name>
        <dbReference type="ChEBI" id="CHEBI:29105"/>
    </cofactor>
    <text evidence="8">Binds 1 zinc ion.</text>
</comment>
<comment type="function">
    <text evidence="8">Single strand-specific metallo-endoribonuclease involved in late-stage 70S ribosome quality control and in maturation of the 3' terminus of the 16S rRNA.</text>
</comment>
<evidence type="ECO:0000313" key="9">
    <source>
        <dbReference type="EMBL" id="MEW9571147.1"/>
    </source>
</evidence>
<keyword evidence="6 8" id="KW-0378">Hydrolase</keyword>
<evidence type="ECO:0000256" key="8">
    <source>
        <dbReference type="HAMAP-Rule" id="MF_00009"/>
    </source>
</evidence>
<dbReference type="PANTHER" id="PTHR46986">
    <property type="entry name" value="ENDORIBONUCLEASE YBEY, CHLOROPLASTIC"/>
    <property type="match status" value="1"/>
</dbReference>
<dbReference type="SUPFAM" id="SSF55486">
    <property type="entry name" value="Metalloproteases ('zincins'), catalytic domain"/>
    <property type="match status" value="1"/>
</dbReference>
<evidence type="ECO:0000256" key="1">
    <source>
        <dbReference type="ARBA" id="ARBA00010875"/>
    </source>
</evidence>
<evidence type="ECO:0000256" key="3">
    <source>
        <dbReference type="ARBA" id="ARBA00022722"/>
    </source>
</evidence>
<keyword evidence="10" id="KW-1185">Reference proteome</keyword>
<dbReference type="Gene3D" id="3.40.390.30">
    <property type="entry name" value="Metalloproteases ('zincins'), catalytic domain"/>
    <property type="match status" value="1"/>
</dbReference>
<evidence type="ECO:0000256" key="6">
    <source>
        <dbReference type="ARBA" id="ARBA00022801"/>
    </source>
</evidence>
<comment type="similarity">
    <text evidence="1 8">Belongs to the endoribonuclease YbeY family.</text>
</comment>
<dbReference type="InterPro" id="IPR020549">
    <property type="entry name" value="YbeY_CS"/>
</dbReference>
<keyword evidence="5 8" id="KW-0255">Endonuclease</keyword>